<evidence type="ECO:0000313" key="3">
    <source>
        <dbReference type="EMBL" id="ALU25871.1"/>
    </source>
</evidence>
<dbReference type="KEGG" id="mod:AS202_06815"/>
<dbReference type="Proteomes" id="UP000069030">
    <property type="component" value="Chromosome"/>
</dbReference>
<protein>
    <submittedName>
        <fullName evidence="3">Uncharacterized protein</fullName>
    </submittedName>
</protein>
<feature type="chain" id="PRO_5043410991" evidence="2">
    <location>
        <begin position="21"/>
        <end position="270"/>
    </location>
</feature>
<name>A0A0U3GT68_9FLAO</name>
<evidence type="ECO:0000256" key="1">
    <source>
        <dbReference type="SAM" id="MobiDB-lite"/>
    </source>
</evidence>
<dbReference type="InterPro" id="IPR011652">
    <property type="entry name" value="MORN_2"/>
</dbReference>
<dbReference type="EMBL" id="CP013690">
    <property type="protein sequence ID" value="ALU25871.1"/>
    <property type="molecule type" value="Genomic_DNA"/>
</dbReference>
<accession>A0A0U3GT68</accession>
<gene>
    <name evidence="3" type="ORF">AS202_06815</name>
</gene>
<dbReference type="RefSeq" id="WP_006257642.1">
    <property type="nucleotide sequence ID" value="NZ_BCMQ01000001.1"/>
</dbReference>
<dbReference type="Gene3D" id="2.20.110.10">
    <property type="entry name" value="Histone H3 K4-specific methyltransferase SET7/9 N-terminal domain"/>
    <property type="match status" value="2"/>
</dbReference>
<reference evidence="3 4" key="1">
    <citation type="journal article" date="2016" name="J. Zhejiang Univ. Sci. B">
        <title>Antibiotic resistance mechanisms of Myroides sp.</title>
        <authorList>
            <person name="Hu S."/>
            <person name="Yuan S."/>
            <person name="Qu H."/>
            <person name="Jiang T."/>
            <person name="Zhou Y."/>
            <person name="Wang M."/>
            <person name="Ming D."/>
        </authorList>
    </citation>
    <scope>NUCLEOTIDE SEQUENCE [LARGE SCALE GENOMIC DNA]</scope>
    <source>
        <strain evidence="3 4">PR63039</strain>
    </source>
</reference>
<feature type="signal peptide" evidence="2">
    <location>
        <begin position="1"/>
        <end position="20"/>
    </location>
</feature>
<sequence>MKRIALSLLCLMLPILTVTAQTKIDFTDIEIVNLGDGQRYIKEVKSSTPLNGKKRIINGVTEQYIDVDLKDGLLNGKWEYYDKSKLKELLNFKNGYMDGKQQAFFVATGKPEYEGNMKMGKKHGEWIYFSSNGNKREMEIYADNSMTKRVTYYTSGQVEQERNFKQGKEDGVSKAFTNEGKMKYERTFVNGKQIGKERSLISSNNGDFFITCNYNDKGNKDGDYSEEWADSKKPKAKGKYLNGQKDGKWTEWTSRGDVKKEETYKNGVRQ</sequence>
<dbReference type="Pfam" id="PF07661">
    <property type="entry name" value="MORN_2"/>
    <property type="match status" value="5"/>
</dbReference>
<dbReference type="AlphaFoldDB" id="A0A0U3GT68"/>
<keyword evidence="2" id="KW-0732">Signal</keyword>
<feature type="region of interest" description="Disordered" evidence="1">
    <location>
        <begin position="223"/>
        <end position="246"/>
    </location>
</feature>
<feature type="compositionally biased region" description="Basic and acidic residues" evidence="1">
    <location>
        <begin position="223"/>
        <end position="233"/>
    </location>
</feature>
<evidence type="ECO:0000256" key="2">
    <source>
        <dbReference type="SAM" id="SignalP"/>
    </source>
</evidence>
<evidence type="ECO:0000313" key="4">
    <source>
        <dbReference type="Proteomes" id="UP000069030"/>
    </source>
</evidence>
<proteinExistence type="predicted"/>
<organism evidence="3 4">
    <name type="scientific">Myroides odoratimimus</name>
    <dbReference type="NCBI Taxonomy" id="76832"/>
    <lineage>
        <taxon>Bacteria</taxon>
        <taxon>Pseudomonadati</taxon>
        <taxon>Bacteroidota</taxon>
        <taxon>Flavobacteriia</taxon>
        <taxon>Flavobacteriales</taxon>
        <taxon>Flavobacteriaceae</taxon>
        <taxon>Myroides</taxon>
    </lineage>
</organism>
<dbReference type="SUPFAM" id="SSF82185">
    <property type="entry name" value="Histone H3 K4-specific methyltransferase SET7/9 N-terminal domain"/>
    <property type="match status" value="2"/>
</dbReference>